<gene>
    <name evidence="2" type="ORF">FNZ56_11305</name>
</gene>
<organism evidence="2 3">
    <name type="scientific">Pseudoluteimonas lycopersici</name>
    <dbReference type="NCBI Taxonomy" id="1324796"/>
    <lineage>
        <taxon>Bacteria</taxon>
        <taxon>Pseudomonadati</taxon>
        <taxon>Pseudomonadota</taxon>
        <taxon>Gammaproteobacteria</taxon>
        <taxon>Lysobacterales</taxon>
        <taxon>Lysobacteraceae</taxon>
        <taxon>Pseudoluteimonas</taxon>
    </lineage>
</organism>
<evidence type="ECO:0000313" key="2">
    <source>
        <dbReference type="EMBL" id="QDQ74423.1"/>
    </source>
</evidence>
<dbReference type="GO" id="GO:0008146">
    <property type="term" value="F:sulfotransferase activity"/>
    <property type="evidence" value="ECO:0007669"/>
    <property type="project" value="InterPro"/>
</dbReference>
<dbReference type="EMBL" id="CP041742">
    <property type="protein sequence ID" value="QDQ74423.1"/>
    <property type="molecule type" value="Genomic_DNA"/>
</dbReference>
<dbReference type="OrthoDB" id="9075305at2"/>
<dbReference type="SUPFAM" id="SSF52540">
    <property type="entry name" value="P-loop containing nucleoside triphosphate hydrolases"/>
    <property type="match status" value="1"/>
</dbReference>
<dbReference type="Proteomes" id="UP000315891">
    <property type="component" value="Chromosome"/>
</dbReference>
<dbReference type="InterPro" id="IPR037359">
    <property type="entry name" value="NST/OST"/>
</dbReference>
<dbReference type="AlphaFoldDB" id="A0A516V7D8"/>
<dbReference type="RefSeq" id="WP_143879932.1">
    <property type="nucleotide sequence ID" value="NZ_BAABLZ010000001.1"/>
</dbReference>
<evidence type="ECO:0000256" key="1">
    <source>
        <dbReference type="ARBA" id="ARBA00022679"/>
    </source>
</evidence>
<protein>
    <submittedName>
        <fullName evidence="2">Sulfotransferase</fullName>
    </submittedName>
</protein>
<dbReference type="PANTHER" id="PTHR10605:SF56">
    <property type="entry name" value="BIFUNCTIONAL HEPARAN SULFATE N-DEACETYLASE_N-SULFOTRANSFERASE"/>
    <property type="match status" value="1"/>
</dbReference>
<proteinExistence type="predicted"/>
<keyword evidence="1 2" id="KW-0808">Transferase</keyword>
<sequence>MPEHFFICGAQRSATTYLYRMLDQHPGIAMAKPMRPEPKYFIRPRANDDLAEYRATFFAGADAQWFGEKSTSYIEYPEAAERISRLLPDATLFFMLRDPVERAISNYRFSHGNGLEPLSIERALDAEAGRIAEGGSAATSVSPYAYVARGRYVDYLEPWFAHFPASRIHLLVAERLVGSRDGLRDVFARLGLGGDIPLEGVDEPFNQSSSPSGIPEGVRERLRAEFAGSNLELQRRYGVDVGAWG</sequence>
<accession>A0A516V7D8</accession>
<keyword evidence="3" id="KW-1185">Reference proteome</keyword>
<evidence type="ECO:0000313" key="3">
    <source>
        <dbReference type="Proteomes" id="UP000315891"/>
    </source>
</evidence>
<dbReference type="PANTHER" id="PTHR10605">
    <property type="entry name" value="HEPARAN SULFATE SULFOTRANSFERASE"/>
    <property type="match status" value="1"/>
</dbReference>
<name>A0A516V7D8_9GAMM</name>
<reference evidence="2 3" key="1">
    <citation type="submission" date="2019-07" db="EMBL/GenBank/DDBJ databases">
        <title>Lysobacter weifangensis sp. nov., isolated from bensulfuron-methyl contaminated farmland soil.</title>
        <authorList>
            <person name="Zhao H."/>
        </authorList>
    </citation>
    <scope>NUCLEOTIDE SEQUENCE [LARGE SCALE GENOMIC DNA]</scope>
    <source>
        <strain evidence="2 3">CC-Bw-6</strain>
    </source>
</reference>
<dbReference type="Gene3D" id="3.40.50.300">
    <property type="entry name" value="P-loop containing nucleotide triphosphate hydrolases"/>
    <property type="match status" value="1"/>
</dbReference>
<dbReference type="InterPro" id="IPR027417">
    <property type="entry name" value="P-loop_NTPase"/>
</dbReference>
<dbReference type="Pfam" id="PF13469">
    <property type="entry name" value="Sulfotransfer_3"/>
    <property type="match status" value="2"/>
</dbReference>